<dbReference type="Proteomes" id="UP001331761">
    <property type="component" value="Unassembled WGS sequence"/>
</dbReference>
<protein>
    <submittedName>
        <fullName evidence="1">Uncharacterized protein</fullName>
    </submittedName>
</protein>
<dbReference type="AlphaFoldDB" id="A0AAN8IKP4"/>
<sequence>MNPRDHMRLSQKYKLSNRRLRKKSNQNHRNPVDWMHLHLLILHLI</sequence>
<reference evidence="1 2" key="1">
    <citation type="submission" date="2019-10" db="EMBL/GenBank/DDBJ databases">
        <title>Assembly and Annotation for the nematode Trichostrongylus colubriformis.</title>
        <authorList>
            <person name="Martin J."/>
        </authorList>
    </citation>
    <scope>NUCLEOTIDE SEQUENCE [LARGE SCALE GENOMIC DNA]</scope>
    <source>
        <strain evidence="1">G859</strain>
        <tissue evidence="1">Whole worm</tissue>
    </source>
</reference>
<name>A0AAN8IKP4_TRICO</name>
<proteinExistence type="predicted"/>
<gene>
    <name evidence="1" type="ORF">GCK32_011981</name>
</gene>
<accession>A0AAN8IKP4</accession>
<evidence type="ECO:0000313" key="2">
    <source>
        <dbReference type="Proteomes" id="UP001331761"/>
    </source>
</evidence>
<dbReference type="EMBL" id="WIXE01014628">
    <property type="protein sequence ID" value="KAK5974133.1"/>
    <property type="molecule type" value="Genomic_DNA"/>
</dbReference>
<keyword evidence="2" id="KW-1185">Reference proteome</keyword>
<organism evidence="1 2">
    <name type="scientific">Trichostrongylus colubriformis</name>
    <name type="common">Black scour worm</name>
    <dbReference type="NCBI Taxonomy" id="6319"/>
    <lineage>
        <taxon>Eukaryota</taxon>
        <taxon>Metazoa</taxon>
        <taxon>Ecdysozoa</taxon>
        <taxon>Nematoda</taxon>
        <taxon>Chromadorea</taxon>
        <taxon>Rhabditida</taxon>
        <taxon>Rhabditina</taxon>
        <taxon>Rhabditomorpha</taxon>
        <taxon>Strongyloidea</taxon>
        <taxon>Trichostrongylidae</taxon>
        <taxon>Trichostrongylus</taxon>
    </lineage>
</organism>
<comment type="caution">
    <text evidence="1">The sequence shown here is derived from an EMBL/GenBank/DDBJ whole genome shotgun (WGS) entry which is preliminary data.</text>
</comment>
<evidence type="ECO:0000313" key="1">
    <source>
        <dbReference type="EMBL" id="KAK5974133.1"/>
    </source>
</evidence>